<keyword evidence="2" id="KW-0378">Hydrolase</keyword>
<gene>
    <name evidence="2" type="primary">pgdA</name>
    <name evidence="2" type="ORF">Poly51_32000</name>
</gene>
<dbReference type="NCBIfam" id="TIGR03006">
    <property type="entry name" value="pepcterm_polyde"/>
    <property type="match status" value="1"/>
</dbReference>
<comment type="caution">
    <text evidence="2">The sequence shown here is derived from an EMBL/GenBank/DDBJ whole genome shotgun (WGS) entry which is preliminary data.</text>
</comment>
<dbReference type="Proteomes" id="UP000318288">
    <property type="component" value="Unassembled WGS sequence"/>
</dbReference>
<dbReference type="InterPro" id="IPR002509">
    <property type="entry name" value="NODB_dom"/>
</dbReference>
<dbReference type="GO" id="GO:0005975">
    <property type="term" value="P:carbohydrate metabolic process"/>
    <property type="evidence" value="ECO:0007669"/>
    <property type="project" value="InterPro"/>
</dbReference>
<proteinExistence type="predicted"/>
<dbReference type="InterPro" id="IPR011330">
    <property type="entry name" value="Glyco_hydro/deAcase_b/a-brl"/>
</dbReference>
<dbReference type="EC" id="3.5.1.-" evidence="2"/>
<evidence type="ECO:0000313" key="2">
    <source>
        <dbReference type="EMBL" id="TWU54481.1"/>
    </source>
</evidence>
<dbReference type="CDD" id="cd10941">
    <property type="entry name" value="CE4_PuuE_HpPgdA_like_2"/>
    <property type="match status" value="1"/>
</dbReference>
<dbReference type="AlphaFoldDB" id="A0A5C6F4U3"/>
<dbReference type="Pfam" id="PF01522">
    <property type="entry name" value="Polysacc_deac_1"/>
    <property type="match status" value="1"/>
</dbReference>
<dbReference type="InterPro" id="IPR045235">
    <property type="entry name" value="PuuE_HpPgdA-like"/>
</dbReference>
<sequence length="303" mass="34403">MKKHGTDSTICHALTVDVEDYFQVSGFENRVLRKQWDQYESRVEANTDRLLSSFDLHEVRGTFFVLGWVAERYPALVKRIAKAGHEIASHGYWHRLVYDISEEEFARDLVDSKDAIHNACGVETTAYRAPSFSIVEKSLWALDILIEHGFTQDSSIFPISGHDRYGIADAKREIHVIERRSGSIEEFPPSLAHVMGVKVPVGGGYFRLLPQALTSMAIAKIENERRPAMFYIHPWEVDPQQPRVDDIGRMNRFRHYVGLASTQSKLSRLISNHKFGTVADSIRSHWGDGRKPQLAPDSNTVAV</sequence>
<evidence type="ECO:0000259" key="1">
    <source>
        <dbReference type="PROSITE" id="PS51677"/>
    </source>
</evidence>
<dbReference type="InterPro" id="IPR014344">
    <property type="entry name" value="XrtA_polysacc_deacetyl"/>
</dbReference>
<reference evidence="2 3" key="1">
    <citation type="submission" date="2019-02" db="EMBL/GenBank/DDBJ databases">
        <title>Deep-cultivation of Planctomycetes and their phenomic and genomic characterization uncovers novel biology.</title>
        <authorList>
            <person name="Wiegand S."/>
            <person name="Jogler M."/>
            <person name="Boedeker C."/>
            <person name="Pinto D."/>
            <person name="Vollmers J."/>
            <person name="Rivas-Marin E."/>
            <person name="Kohn T."/>
            <person name="Peeters S.H."/>
            <person name="Heuer A."/>
            <person name="Rast P."/>
            <person name="Oberbeckmann S."/>
            <person name="Bunk B."/>
            <person name="Jeske O."/>
            <person name="Meyerdierks A."/>
            <person name="Storesund J.E."/>
            <person name="Kallscheuer N."/>
            <person name="Luecker S."/>
            <person name="Lage O.M."/>
            <person name="Pohl T."/>
            <person name="Merkel B.J."/>
            <person name="Hornburger P."/>
            <person name="Mueller R.-W."/>
            <person name="Bruemmer F."/>
            <person name="Labrenz M."/>
            <person name="Spormann A.M."/>
            <person name="Op Den Camp H."/>
            <person name="Overmann J."/>
            <person name="Amann R."/>
            <person name="Jetten M.S.M."/>
            <person name="Mascher T."/>
            <person name="Medema M.H."/>
            <person name="Devos D.P."/>
            <person name="Kaster A.-K."/>
            <person name="Ovreas L."/>
            <person name="Rohde M."/>
            <person name="Galperin M.Y."/>
            <person name="Jogler C."/>
        </authorList>
    </citation>
    <scope>NUCLEOTIDE SEQUENCE [LARGE SCALE GENOMIC DNA]</scope>
    <source>
        <strain evidence="2 3">Poly51</strain>
    </source>
</reference>
<accession>A0A5C6F4U3</accession>
<feature type="domain" description="NodB homology" evidence="1">
    <location>
        <begin position="33"/>
        <end position="303"/>
    </location>
</feature>
<dbReference type="RefSeq" id="WP_146458698.1">
    <property type="nucleotide sequence ID" value="NZ_SJPW01000004.1"/>
</dbReference>
<evidence type="ECO:0000313" key="3">
    <source>
        <dbReference type="Proteomes" id="UP000318288"/>
    </source>
</evidence>
<organism evidence="2 3">
    <name type="scientific">Rubripirellula tenax</name>
    <dbReference type="NCBI Taxonomy" id="2528015"/>
    <lineage>
        <taxon>Bacteria</taxon>
        <taxon>Pseudomonadati</taxon>
        <taxon>Planctomycetota</taxon>
        <taxon>Planctomycetia</taxon>
        <taxon>Pirellulales</taxon>
        <taxon>Pirellulaceae</taxon>
        <taxon>Rubripirellula</taxon>
    </lineage>
</organism>
<dbReference type="Gene3D" id="3.20.20.370">
    <property type="entry name" value="Glycoside hydrolase/deacetylase"/>
    <property type="match status" value="1"/>
</dbReference>
<dbReference type="PANTHER" id="PTHR47561">
    <property type="entry name" value="POLYSACCHARIDE DEACETYLASE FAMILY PROTEIN (AFU_ORTHOLOGUE AFUA_6G05030)"/>
    <property type="match status" value="1"/>
</dbReference>
<dbReference type="GO" id="GO:0016810">
    <property type="term" value="F:hydrolase activity, acting on carbon-nitrogen (but not peptide) bonds"/>
    <property type="evidence" value="ECO:0007669"/>
    <property type="project" value="InterPro"/>
</dbReference>
<dbReference type="PANTHER" id="PTHR47561:SF1">
    <property type="entry name" value="POLYSACCHARIDE DEACETYLASE FAMILY PROTEIN (AFU_ORTHOLOGUE AFUA_6G05030)"/>
    <property type="match status" value="1"/>
</dbReference>
<dbReference type="Pfam" id="PF11959">
    <property type="entry name" value="DUF3473"/>
    <property type="match status" value="1"/>
</dbReference>
<name>A0A5C6F4U3_9BACT</name>
<protein>
    <submittedName>
        <fullName evidence="2">Peptidoglycan deacetylase</fullName>
        <ecNumber evidence="2">3.5.1.-</ecNumber>
    </submittedName>
</protein>
<keyword evidence="3" id="KW-1185">Reference proteome</keyword>
<dbReference type="EMBL" id="SJPW01000004">
    <property type="protein sequence ID" value="TWU54481.1"/>
    <property type="molecule type" value="Genomic_DNA"/>
</dbReference>
<dbReference type="PROSITE" id="PS51677">
    <property type="entry name" value="NODB"/>
    <property type="match status" value="1"/>
</dbReference>
<dbReference type="InterPro" id="IPR022560">
    <property type="entry name" value="DUF3473"/>
</dbReference>
<dbReference type="SUPFAM" id="SSF88713">
    <property type="entry name" value="Glycoside hydrolase/deacetylase"/>
    <property type="match status" value="1"/>
</dbReference>
<dbReference type="OrthoDB" id="258610at2"/>